<dbReference type="EMBL" id="JAUIZM010000009">
    <property type="protein sequence ID" value="KAK1367316.1"/>
    <property type="molecule type" value="Genomic_DNA"/>
</dbReference>
<feature type="compositionally biased region" description="Polar residues" evidence="1">
    <location>
        <begin position="199"/>
        <end position="216"/>
    </location>
</feature>
<feature type="compositionally biased region" description="Basic and acidic residues" evidence="1">
    <location>
        <begin position="181"/>
        <end position="195"/>
    </location>
</feature>
<evidence type="ECO:0000256" key="1">
    <source>
        <dbReference type="SAM" id="MobiDB-lite"/>
    </source>
</evidence>
<reference evidence="2" key="1">
    <citation type="submission" date="2023-02" db="EMBL/GenBank/DDBJ databases">
        <title>Genome of toxic invasive species Heracleum sosnowskyi carries increased number of genes despite the absence of recent whole-genome duplications.</title>
        <authorList>
            <person name="Schelkunov M."/>
            <person name="Shtratnikova V."/>
            <person name="Makarenko M."/>
            <person name="Klepikova A."/>
            <person name="Omelchenko D."/>
            <person name="Novikova G."/>
            <person name="Obukhova E."/>
            <person name="Bogdanov V."/>
            <person name="Penin A."/>
            <person name="Logacheva M."/>
        </authorList>
    </citation>
    <scope>NUCLEOTIDE SEQUENCE</scope>
    <source>
        <strain evidence="2">Hsosn_3</strain>
        <tissue evidence="2">Leaf</tissue>
    </source>
</reference>
<dbReference type="AlphaFoldDB" id="A0AAD8HIP2"/>
<sequence length="324" mass="36690">MGCISSKFITKSLSFREDLSNRKRGVNGLTMLDELFTSDDGNSAGSDHQFFALVSKLRTGDFVLPPKKSVEDKDKETINTWELMAGLEEQAEQKDELANLDKLKRSKSCEISKLATAFVLDDDQDYKGVGRSRSFHTVEEYDAMMERIMLSQVHNDENDRYMKNHVTKFQETTQSIPRNQYENDKDRTSEPDIKEVIPNVSSSSLNRDGDQETSTFDTGLKRKALTKGLASLQIPSAAEFRKTGSLKDWLQNGGNISSPGEYVTPKFGNYNKPKSKLSEEYRDDSIFNPELVAAFEEFLVRLEVEEDGILEQMEGNRNEITGTE</sequence>
<comment type="caution">
    <text evidence="2">The sequence shown here is derived from an EMBL/GenBank/DDBJ whole genome shotgun (WGS) entry which is preliminary data.</text>
</comment>
<reference evidence="2" key="2">
    <citation type="submission" date="2023-05" db="EMBL/GenBank/DDBJ databases">
        <authorList>
            <person name="Schelkunov M.I."/>
        </authorList>
    </citation>
    <scope>NUCLEOTIDE SEQUENCE</scope>
    <source>
        <strain evidence="2">Hsosn_3</strain>
        <tissue evidence="2">Leaf</tissue>
    </source>
</reference>
<gene>
    <name evidence="2" type="ORF">POM88_042877</name>
</gene>
<organism evidence="2 3">
    <name type="scientific">Heracleum sosnowskyi</name>
    <dbReference type="NCBI Taxonomy" id="360622"/>
    <lineage>
        <taxon>Eukaryota</taxon>
        <taxon>Viridiplantae</taxon>
        <taxon>Streptophyta</taxon>
        <taxon>Embryophyta</taxon>
        <taxon>Tracheophyta</taxon>
        <taxon>Spermatophyta</taxon>
        <taxon>Magnoliopsida</taxon>
        <taxon>eudicotyledons</taxon>
        <taxon>Gunneridae</taxon>
        <taxon>Pentapetalae</taxon>
        <taxon>asterids</taxon>
        <taxon>campanulids</taxon>
        <taxon>Apiales</taxon>
        <taxon>Apiaceae</taxon>
        <taxon>Apioideae</taxon>
        <taxon>apioid superclade</taxon>
        <taxon>Tordylieae</taxon>
        <taxon>Tordyliinae</taxon>
        <taxon>Heracleum</taxon>
    </lineage>
</organism>
<feature type="region of interest" description="Disordered" evidence="1">
    <location>
        <begin position="170"/>
        <end position="216"/>
    </location>
</feature>
<keyword evidence="3" id="KW-1185">Reference proteome</keyword>
<evidence type="ECO:0000313" key="3">
    <source>
        <dbReference type="Proteomes" id="UP001237642"/>
    </source>
</evidence>
<proteinExistence type="predicted"/>
<name>A0AAD8HIP2_9APIA</name>
<feature type="compositionally biased region" description="Polar residues" evidence="1">
    <location>
        <begin position="170"/>
        <end position="180"/>
    </location>
</feature>
<accession>A0AAD8HIP2</accession>
<evidence type="ECO:0000313" key="2">
    <source>
        <dbReference type="EMBL" id="KAK1367316.1"/>
    </source>
</evidence>
<dbReference type="Proteomes" id="UP001237642">
    <property type="component" value="Unassembled WGS sequence"/>
</dbReference>
<protein>
    <submittedName>
        <fullName evidence="2">Uncharacterized protein</fullName>
    </submittedName>
</protein>